<dbReference type="EMBL" id="CP011564">
    <property type="protein sequence ID" value="ALG81232.1"/>
    <property type="molecule type" value="Genomic_DNA"/>
</dbReference>
<name>A0A0F7P9F0_9EURY</name>
<dbReference type="AlphaFoldDB" id="A0A0F7P9F0"/>
<evidence type="ECO:0000313" key="5">
    <source>
        <dbReference type="Proteomes" id="UP000069906"/>
    </source>
</evidence>
<proteinExistence type="predicted"/>
<reference evidence="4" key="2">
    <citation type="submission" date="2015-05" db="EMBL/GenBank/DDBJ databases">
        <title>Complete genome sequence of Halanaeroarchaeum sulfurireducens type strain M27-SA2, a sulfate-reducer haloarchaeon from marine anoxic lake Medee.</title>
        <authorList>
            <person name="Messina E."/>
            <person name="Kublanov I.V."/>
            <person name="Toshchakov S."/>
            <person name="Arcadi E."/>
            <person name="La Spada G."/>
            <person name="La Cono V."/>
            <person name="Yakimov M.M."/>
        </authorList>
    </citation>
    <scope>NUCLEOTIDE SEQUENCE [LARGE SCALE GENOMIC DNA]</scope>
    <source>
        <strain evidence="4">M27-SA2</strain>
    </source>
</reference>
<dbReference type="HOGENOM" id="CLU_2475873_0_0_2"/>
<protein>
    <submittedName>
        <fullName evidence="2">Uncharacterized protein</fullName>
    </submittedName>
</protein>
<dbReference type="KEGG" id="hsu:HLASF_0323"/>
<dbReference type="Proteomes" id="UP000069906">
    <property type="component" value="Chromosome"/>
</dbReference>
<evidence type="ECO:0000313" key="3">
    <source>
        <dbReference type="EMBL" id="ALG81232.1"/>
    </source>
</evidence>
<accession>A0A0F7P9F0</accession>
<dbReference type="Proteomes" id="UP000060390">
    <property type="component" value="Chromosome"/>
</dbReference>
<evidence type="ECO:0000313" key="2">
    <source>
        <dbReference type="EMBL" id="AKH96830.1"/>
    </source>
</evidence>
<reference evidence="3 4" key="3">
    <citation type="journal article" date="2016" name="Stand. Genomic Sci.">
        <title>Complete genome sequence of 'Halanaeroarchaeum sulfurireducens' M27-SA2, a sulfur-reducing and acetate-oxidizing haloarchaeon from the deep-sea hypersaline anoxic lake Medee.</title>
        <authorList>
            <person name="Messina E."/>
            <person name="Sorokin D.Y."/>
            <person name="Kublanov I.V."/>
            <person name="Toshchakov S."/>
            <person name="Lopatina A."/>
            <person name="Arcadi E."/>
            <person name="Smedile F."/>
            <person name="La Spada G."/>
            <person name="La Cono V."/>
            <person name="Yakimov M.M."/>
        </authorList>
    </citation>
    <scope>NUCLEOTIDE SEQUENCE [LARGE SCALE GENOMIC DNA]</scope>
    <source>
        <strain evidence="3 4">M27-SA2</strain>
    </source>
</reference>
<gene>
    <name evidence="3" type="ORF">HLASA_0322</name>
    <name evidence="2" type="ORF">HLASF_0323</name>
</gene>
<organism evidence="2 5">
    <name type="scientific">Halanaeroarchaeum sulfurireducens</name>
    <dbReference type="NCBI Taxonomy" id="1604004"/>
    <lineage>
        <taxon>Archaea</taxon>
        <taxon>Methanobacteriati</taxon>
        <taxon>Methanobacteriota</taxon>
        <taxon>Stenosarchaea group</taxon>
        <taxon>Halobacteria</taxon>
        <taxon>Halobacteriales</taxon>
        <taxon>Halobacteriaceae</taxon>
        <taxon>Halanaeroarchaeum</taxon>
    </lineage>
</organism>
<dbReference type="EMBL" id="CP008874">
    <property type="protein sequence ID" value="AKH96830.1"/>
    <property type="molecule type" value="Genomic_DNA"/>
</dbReference>
<evidence type="ECO:0000313" key="4">
    <source>
        <dbReference type="Proteomes" id="UP000060390"/>
    </source>
</evidence>
<dbReference type="KEGG" id="hsf:HLASA_0322"/>
<feature type="region of interest" description="Disordered" evidence="1">
    <location>
        <begin position="1"/>
        <end position="48"/>
    </location>
</feature>
<reference evidence="2 5" key="1">
    <citation type="journal article" date="2015" name="ISME J.">
        <title>Elemental sulfur and acetate can support life of a novel strictly anaerobic haloarchaeon.</title>
        <authorList>
            <person name="Sorokin D.Y."/>
            <person name="Kublanov I.V."/>
            <person name="Gavrilov S.N."/>
            <person name="Rojo D."/>
            <person name="Roman P."/>
            <person name="Golyshin P.N."/>
            <person name="Slepak V.Z."/>
            <person name="Smedile F."/>
            <person name="Ferrer M."/>
            <person name="Messina E."/>
            <person name="La Cono V."/>
            <person name="Yakimov M.M."/>
        </authorList>
    </citation>
    <scope>NUCLEOTIDE SEQUENCE [LARGE SCALE GENOMIC DNA]</scope>
    <source>
        <strain evidence="2 5">HSR2</strain>
    </source>
</reference>
<evidence type="ECO:0000256" key="1">
    <source>
        <dbReference type="SAM" id="MobiDB-lite"/>
    </source>
</evidence>
<keyword evidence="5" id="KW-1185">Reference proteome</keyword>
<sequence length="87" mass="9785">MLNRLAPDSVRSRSASMAHPPPSNGNDRPLFYRLSRPSASGRTEDNVFPDDETLWVSDHLTPRRFTIVPGREWVCFVELAQLTSSTA</sequence>